<dbReference type="InterPro" id="IPR004881">
    <property type="entry name" value="Ribosome_biogen_GTPase_RsgA"/>
</dbReference>
<organism evidence="2 3">
    <name type="scientific">Aduncisulcus paluster</name>
    <dbReference type="NCBI Taxonomy" id="2918883"/>
    <lineage>
        <taxon>Eukaryota</taxon>
        <taxon>Metamonada</taxon>
        <taxon>Carpediemonas-like organisms</taxon>
        <taxon>Aduncisulcus</taxon>
    </lineage>
</organism>
<sequence length="100" mass="11746">MLRTPENYILIDMPGVREVQLYDDRDALDMTFDDIAELAKSCKFNDCKHENEPGCAVLEAIEEGDMAYDRLVNYKKMLREMDAYWKRKGKGKYKSSRKRA</sequence>
<evidence type="ECO:0000313" key="2">
    <source>
        <dbReference type="EMBL" id="GKT32064.1"/>
    </source>
</evidence>
<gene>
    <name evidence="2" type="ORF">ADUPG1_006320</name>
</gene>
<dbReference type="PANTHER" id="PTHR32120:SF10">
    <property type="entry name" value="SMALL RIBOSOMAL SUBUNIT BIOGENESIS GTPASE RSGA"/>
    <property type="match status" value="1"/>
</dbReference>
<proteinExistence type="predicted"/>
<keyword evidence="3" id="KW-1185">Reference proteome</keyword>
<protein>
    <submittedName>
        <fullName evidence="2">Ribosome biogenesis GTPase RsgA like protein</fullName>
    </submittedName>
</protein>
<evidence type="ECO:0000313" key="3">
    <source>
        <dbReference type="Proteomes" id="UP001057375"/>
    </source>
</evidence>
<accession>A0ABQ5KKQ8</accession>
<name>A0ABQ5KKQ8_9EUKA</name>
<dbReference type="EMBL" id="BQXS01009886">
    <property type="protein sequence ID" value="GKT32064.1"/>
    <property type="molecule type" value="Genomic_DNA"/>
</dbReference>
<dbReference type="SUPFAM" id="SSF52540">
    <property type="entry name" value="P-loop containing nucleoside triphosphate hydrolases"/>
    <property type="match status" value="1"/>
</dbReference>
<dbReference type="Proteomes" id="UP001057375">
    <property type="component" value="Unassembled WGS sequence"/>
</dbReference>
<dbReference type="PANTHER" id="PTHR32120">
    <property type="entry name" value="SMALL RIBOSOMAL SUBUNIT BIOGENESIS GTPASE RSGA"/>
    <property type="match status" value="1"/>
</dbReference>
<reference evidence="2" key="1">
    <citation type="submission" date="2022-03" db="EMBL/GenBank/DDBJ databases">
        <title>Draft genome sequence of Aduncisulcus paluster, a free-living microaerophilic Fornicata.</title>
        <authorList>
            <person name="Yuyama I."/>
            <person name="Kume K."/>
            <person name="Tamura T."/>
            <person name="Inagaki Y."/>
            <person name="Hashimoto T."/>
        </authorList>
    </citation>
    <scope>NUCLEOTIDE SEQUENCE</scope>
    <source>
        <strain evidence="2">NY0171</strain>
    </source>
</reference>
<keyword evidence="1" id="KW-0690">Ribosome biogenesis</keyword>
<dbReference type="Gene3D" id="1.10.40.50">
    <property type="entry name" value="Probable gtpase engc, domain 3"/>
    <property type="match status" value="1"/>
</dbReference>
<evidence type="ECO:0000256" key="1">
    <source>
        <dbReference type="ARBA" id="ARBA00022517"/>
    </source>
</evidence>
<comment type="caution">
    <text evidence="2">The sequence shown here is derived from an EMBL/GenBank/DDBJ whole genome shotgun (WGS) entry which is preliminary data.</text>
</comment>
<dbReference type="InterPro" id="IPR027417">
    <property type="entry name" value="P-loop_NTPase"/>
</dbReference>